<dbReference type="Pfam" id="PF13508">
    <property type="entry name" value="Acetyltransf_7"/>
    <property type="match status" value="1"/>
</dbReference>
<dbReference type="InterPro" id="IPR000182">
    <property type="entry name" value="GNAT_dom"/>
</dbReference>
<dbReference type="SUPFAM" id="SSF55729">
    <property type="entry name" value="Acyl-CoA N-acyltransferases (Nat)"/>
    <property type="match status" value="2"/>
</dbReference>
<feature type="domain" description="N-acetyltransferase" evidence="3">
    <location>
        <begin position="4"/>
        <end position="170"/>
    </location>
</feature>
<dbReference type="AlphaFoldDB" id="A0AA96LEX1"/>
<feature type="domain" description="N-acetyltransferase" evidence="3">
    <location>
        <begin position="183"/>
        <end position="317"/>
    </location>
</feature>
<protein>
    <submittedName>
        <fullName evidence="4">GNAT family N-acetyltransferase</fullName>
        <ecNumber evidence="4">2.3.1.-</ecNumber>
    </submittedName>
</protein>
<dbReference type="Gene3D" id="3.40.630.30">
    <property type="match status" value="2"/>
</dbReference>
<evidence type="ECO:0000256" key="2">
    <source>
        <dbReference type="ARBA" id="ARBA00023315"/>
    </source>
</evidence>
<dbReference type="PROSITE" id="PS51186">
    <property type="entry name" value="GNAT"/>
    <property type="match status" value="2"/>
</dbReference>
<dbReference type="KEGG" id="paun:MJA45_02730"/>
<accession>A0AA96LEX1</accession>
<dbReference type="EC" id="2.3.1.-" evidence="4"/>
<gene>
    <name evidence="4" type="ORF">MJA45_02730</name>
</gene>
<dbReference type="InterPro" id="IPR016181">
    <property type="entry name" value="Acyl_CoA_acyltransferase"/>
</dbReference>
<evidence type="ECO:0000256" key="1">
    <source>
        <dbReference type="ARBA" id="ARBA00022679"/>
    </source>
</evidence>
<reference evidence="4 5" key="1">
    <citation type="submission" date="2022-02" db="EMBL/GenBank/DDBJ databases">
        <title>Paenibacillus sp. MBLB1776 Whole Genome Shotgun Sequencing.</title>
        <authorList>
            <person name="Hwang C.Y."/>
            <person name="Cho E.-S."/>
            <person name="Seo M.-J."/>
        </authorList>
    </citation>
    <scope>NUCLEOTIDE SEQUENCE [LARGE SCALE GENOMIC DNA]</scope>
    <source>
        <strain evidence="4 5">MBLB1776</strain>
    </source>
</reference>
<sequence>MNTLTYRSYVPGDEAGIVTLWNRCLPRDPVTPKRFRNLVLLDPNFDPRGMRIAEDGGRLIGCFYAVRRQLPMLGVELETDRGWVPFFFVDPDYRRQGVASRLLEEARQFLQGEGREKMFFSAYAPNYVVPGIDRQAYSAGADFLEGSGFRRLYTAVAMDYSLVDYETPQDVLELKEQRESEGYTFALAADSDLYELIQFATHAFNPDWGRAIREGLLQGLQLSQILVARYRGEMIGFCMHGGYEGVRERFGPFGVDPNQRGKGIGKILLHDCLHLMRAQGMHGAWFLWTGEQTAAGQLYLKMGFTITRRFDVVCQDL</sequence>
<dbReference type="Proteomes" id="UP001305702">
    <property type="component" value="Chromosome"/>
</dbReference>
<proteinExistence type="predicted"/>
<evidence type="ECO:0000313" key="5">
    <source>
        <dbReference type="Proteomes" id="UP001305702"/>
    </source>
</evidence>
<keyword evidence="2 4" id="KW-0012">Acyltransferase</keyword>
<name>A0AA96LEX1_9BACL</name>
<dbReference type="InterPro" id="IPR050680">
    <property type="entry name" value="YpeA/RimI_acetyltransf"/>
</dbReference>
<evidence type="ECO:0000313" key="4">
    <source>
        <dbReference type="EMBL" id="WNQ11993.1"/>
    </source>
</evidence>
<dbReference type="PANTHER" id="PTHR43420">
    <property type="entry name" value="ACETYLTRANSFERASE"/>
    <property type="match status" value="1"/>
</dbReference>
<keyword evidence="5" id="KW-1185">Reference proteome</keyword>
<evidence type="ECO:0000259" key="3">
    <source>
        <dbReference type="PROSITE" id="PS51186"/>
    </source>
</evidence>
<dbReference type="Pfam" id="PF00583">
    <property type="entry name" value="Acetyltransf_1"/>
    <property type="match status" value="1"/>
</dbReference>
<organism evidence="4 5">
    <name type="scientific">Paenibacillus aurantius</name>
    <dbReference type="NCBI Taxonomy" id="2918900"/>
    <lineage>
        <taxon>Bacteria</taxon>
        <taxon>Bacillati</taxon>
        <taxon>Bacillota</taxon>
        <taxon>Bacilli</taxon>
        <taxon>Bacillales</taxon>
        <taxon>Paenibacillaceae</taxon>
        <taxon>Paenibacillus</taxon>
    </lineage>
</organism>
<keyword evidence="1 4" id="KW-0808">Transferase</keyword>
<dbReference type="GO" id="GO:0016747">
    <property type="term" value="F:acyltransferase activity, transferring groups other than amino-acyl groups"/>
    <property type="evidence" value="ECO:0007669"/>
    <property type="project" value="InterPro"/>
</dbReference>
<dbReference type="EMBL" id="CP130318">
    <property type="protein sequence ID" value="WNQ11993.1"/>
    <property type="molecule type" value="Genomic_DNA"/>
</dbReference>
<dbReference type="CDD" id="cd04301">
    <property type="entry name" value="NAT_SF"/>
    <property type="match status" value="2"/>
</dbReference>
<dbReference type="RefSeq" id="WP_315605770.1">
    <property type="nucleotide sequence ID" value="NZ_CP130318.1"/>
</dbReference>